<gene>
    <name evidence="3" type="ORF">VZ94_06015</name>
</gene>
<proteinExistence type="predicted"/>
<dbReference type="EMBL" id="LAJX01000050">
    <property type="protein sequence ID" value="KJV07248.1"/>
    <property type="molecule type" value="Genomic_DNA"/>
</dbReference>
<keyword evidence="1" id="KW-0732">Signal</keyword>
<keyword evidence="4" id="KW-1185">Reference proteome</keyword>
<dbReference type="NCBIfam" id="NF038123">
    <property type="entry name" value="NF038123_dom"/>
    <property type="match status" value="1"/>
</dbReference>
<feature type="signal peptide" evidence="1">
    <location>
        <begin position="1"/>
        <end position="24"/>
    </location>
</feature>
<evidence type="ECO:0000313" key="3">
    <source>
        <dbReference type="EMBL" id="KJV07248.1"/>
    </source>
</evidence>
<dbReference type="InterPro" id="IPR009465">
    <property type="entry name" value="Spondin_N"/>
</dbReference>
<dbReference type="RefSeq" id="WP_045778547.1">
    <property type="nucleotide sequence ID" value="NZ_LAJX01000050.1"/>
</dbReference>
<feature type="domain" description="Spondin" evidence="2">
    <location>
        <begin position="39"/>
        <end position="158"/>
    </location>
</feature>
<dbReference type="InterPro" id="IPR038678">
    <property type="entry name" value="Spondin_N_sf"/>
</dbReference>
<dbReference type="OrthoDB" id="264824at2"/>
<accession>A0A0F3IL45</accession>
<evidence type="ECO:0000259" key="2">
    <source>
        <dbReference type="Pfam" id="PF06468"/>
    </source>
</evidence>
<dbReference type="Gene3D" id="2.60.40.2130">
    <property type="entry name" value="F-spondin domain"/>
    <property type="match status" value="1"/>
</dbReference>
<reference evidence="4" key="1">
    <citation type="submission" date="2015-03" db="EMBL/GenBank/DDBJ databases">
        <title>Draft genome sequence of a novel methanotroph (Sn10-6) isolated from flooded ricefield rhizosphere in India.</title>
        <authorList>
            <person name="Pandit P.S."/>
            <person name="Pore S.D."/>
            <person name="Arora P."/>
            <person name="Kapse N.G."/>
            <person name="Dhakephalkar P.K."/>
            <person name="Rahalkar M.C."/>
        </authorList>
    </citation>
    <scope>NUCLEOTIDE SEQUENCE [LARGE SCALE GENOMIC DNA]</scope>
    <source>
        <strain evidence="4">Sn10-6</strain>
    </source>
</reference>
<evidence type="ECO:0000256" key="1">
    <source>
        <dbReference type="SAM" id="SignalP"/>
    </source>
</evidence>
<feature type="chain" id="PRO_5002462602" description="Spondin domain-containing protein" evidence="1">
    <location>
        <begin position="25"/>
        <end position="224"/>
    </location>
</feature>
<sequence>MRRRLIVLSLPLLSALMSPGLAQARDRFEVTITNITRGQQFTPFLVASHNSRVNLFSLGQAATTELATLAESGATAPLAALLTANKNVKAVNATSGLLNPGQSVTITVDAGVNFNQFSAAAMLIPTNDAFVALNNVNAPREFNVPVTFMAPVYDAGSEKNDELCASIPGPHFDECGGAGGGADVAGDEEGFVHVHAGIHGIGDLKPEYRDWRNPAAKITIRRIH</sequence>
<organism evidence="3 4">
    <name type="scientific">Methylocucumis oryzae</name>
    <dbReference type="NCBI Taxonomy" id="1632867"/>
    <lineage>
        <taxon>Bacteria</taxon>
        <taxon>Pseudomonadati</taxon>
        <taxon>Pseudomonadota</taxon>
        <taxon>Gammaproteobacteria</taxon>
        <taxon>Methylococcales</taxon>
        <taxon>Methylococcaceae</taxon>
        <taxon>Methylocucumis</taxon>
    </lineage>
</organism>
<reference evidence="3 4" key="2">
    <citation type="journal article" date="2016" name="Microb. Ecol.">
        <title>Genome Characteristics of a Novel Type I Methanotroph (Sn10-6) Isolated from a Flooded Indian Rice Field.</title>
        <authorList>
            <person name="Rahalkar M.C."/>
            <person name="Pandit P.S."/>
            <person name="Dhakephalkar P.K."/>
            <person name="Pore S."/>
            <person name="Arora P."/>
            <person name="Kapse N."/>
        </authorList>
    </citation>
    <scope>NUCLEOTIDE SEQUENCE [LARGE SCALE GENOMIC DNA]</scope>
    <source>
        <strain evidence="3 4">Sn10-6</strain>
    </source>
</reference>
<dbReference type="AlphaFoldDB" id="A0A0F3IL45"/>
<protein>
    <recommendedName>
        <fullName evidence="2">Spondin domain-containing protein</fullName>
    </recommendedName>
</protein>
<dbReference type="Proteomes" id="UP000033684">
    <property type="component" value="Unassembled WGS sequence"/>
</dbReference>
<name>A0A0F3IL45_9GAMM</name>
<evidence type="ECO:0000313" key="4">
    <source>
        <dbReference type="Proteomes" id="UP000033684"/>
    </source>
</evidence>
<comment type="caution">
    <text evidence="3">The sequence shown here is derived from an EMBL/GenBank/DDBJ whole genome shotgun (WGS) entry which is preliminary data.</text>
</comment>
<dbReference type="Pfam" id="PF06468">
    <property type="entry name" value="Spond_N"/>
    <property type="match status" value="1"/>
</dbReference>